<dbReference type="Pfam" id="PF00501">
    <property type="entry name" value="AMP-binding"/>
    <property type="match status" value="1"/>
</dbReference>
<keyword evidence="2 5" id="KW-0436">Ligase</keyword>
<dbReference type="RefSeq" id="WP_048555185.1">
    <property type="nucleotide sequence ID" value="NZ_HF570958.1"/>
</dbReference>
<dbReference type="OrthoDB" id="9803968at2"/>
<evidence type="ECO:0000259" key="4">
    <source>
        <dbReference type="Pfam" id="PF13193"/>
    </source>
</evidence>
<dbReference type="InterPro" id="IPR050237">
    <property type="entry name" value="ATP-dep_AMP-bd_enzyme"/>
</dbReference>
<evidence type="ECO:0000259" key="3">
    <source>
        <dbReference type="Pfam" id="PF00501"/>
    </source>
</evidence>
<evidence type="ECO:0000256" key="1">
    <source>
        <dbReference type="ARBA" id="ARBA00006432"/>
    </source>
</evidence>
<dbReference type="FunFam" id="3.30.300.30:FF:000008">
    <property type="entry name" value="2,3-dihydroxybenzoate-AMP ligase"/>
    <property type="match status" value="1"/>
</dbReference>
<dbReference type="NCBIfam" id="NF004837">
    <property type="entry name" value="PRK06187.1"/>
    <property type="match status" value="1"/>
</dbReference>
<sequence length="519" mass="55831">MDHGFGNWPTIQAARNGDRTAYIDGAGGPQSTWREVEERTNRLADALSRQGIRRGDRVAMLMLNSPQMMETYVAVAKLGAIAVPVNTRLHPREVAYVLGDSGSSILLHSTALAETATTAVAVSPTVRLTVSVPGAAERAAGEGGEYADLLASGGPERVVRDVAPSDVCCLMYTSGTTGLPKGAMLTHGNFFANVVNALGVGNGFGREDVTISAAPLFHIGALGVHTLPFAFFGACTVILESFTPDVWLEAVETHRVTKAFLVPAMWAAVARTLASAPRDVSSLDIAITGGAPCPITVIHDLRRYGMGFTEGFGMTETAPNCCCLQEEDVVRKAGSIGRPLSLVDLTILDEEDHEVAVGEVGELCVRGPNVFVGYWDKPAETAKAIRGGWFHTGDMARIDDEGYFTLVDRKKDMVITGGENVYPVEVEQVIYEHPDVTEVAVIGLPDERWGERVVAVVVRSEGSSLGADDLMEWIRDRIARYKSPKQVEFIEVLPRNATGKILKRDLRTMYGGEGGTVTR</sequence>
<name>A0A077M226_9MICO</name>
<reference evidence="5 6" key="1">
    <citation type="journal article" date="2013" name="ISME J.">
        <title>A metabolic model for members of the genus Tetrasphaera involved in enhanced biological phosphorus removal.</title>
        <authorList>
            <person name="Kristiansen R."/>
            <person name="Nguyen H.T.T."/>
            <person name="Saunders A.M."/>
            <person name="Nielsen J.L."/>
            <person name="Wimmer R."/>
            <person name="Le V.Q."/>
            <person name="McIlroy S.J."/>
            <person name="Petrovski S."/>
            <person name="Seviour R.J."/>
            <person name="Calteau A."/>
            <person name="Nielsen K.L."/>
            <person name="Nielsen P.H."/>
        </authorList>
    </citation>
    <scope>NUCLEOTIDE SEQUENCE [LARGE SCALE GENOMIC DNA]</scope>
    <source>
        <strain evidence="5 6">T1-X7</strain>
    </source>
</reference>
<dbReference type="InterPro" id="IPR000873">
    <property type="entry name" value="AMP-dep_synth/lig_dom"/>
</dbReference>
<evidence type="ECO:0000313" key="5">
    <source>
        <dbReference type="EMBL" id="CCH78215.1"/>
    </source>
</evidence>
<dbReference type="InterPro" id="IPR045851">
    <property type="entry name" value="AMP-bd_C_sf"/>
</dbReference>
<dbReference type="SUPFAM" id="SSF56801">
    <property type="entry name" value="Acetyl-CoA synthetase-like"/>
    <property type="match status" value="1"/>
</dbReference>
<dbReference type="Gene3D" id="3.30.300.30">
    <property type="match status" value="1"/>
</dbReference>
<dbReference type="CDD" id="cd17631">
    <property type="entry name" value="FACL_FadD13-like"/>
    <property type="match status" value="1"/>
</dbReference>
<dbReference type="InterPro" id="IPR042099">
    <property type="entry name" value="ANL_N_sf"/>
</dbReference>
<feature type="domain" description="AMP-binding enzyme C-terminal" evidence="4">
    <location>
        <begin position="425"/>
        <end position="500"/>
    </location>
</feature>
<dbReference type="InterPro" id="IPR025110">
    <property type="entry name" value="AMP-bd_C"/>
</dbReference>
<dbReference type="PANTHER" id="PTHR43767">
    <property type="entry name" value="LONG-CHAIN-FATTY-ACID--COA LIGASE"/>
    <property type="match status" value="1"/>
</dbReference>
<feature type="domain" description="AMP-dependent synthetase/ligase" evidence="3">
    <location>
        <begin position="12"/>
        <end position="375"/>
    </location>
</feature>
<dbReference type="InterPro" id="IPR020845">
    <property type="entry name" value="AMP-binding_CS"/>
</dbReference>
<dbReference type="PROSITE" id="PS00455">
    <property type="entry name" value="AMP_BINDING"/>
    <property type="match status" value="1"/>
</dbReference>
<dbReference type="PANTHER" id="PTHR43767:SF1">
    <property type="entry name" value="NONRIBOSOMAL PEPTIDE SYNTHASE PES1 (EUROFUNG)-RELATED"/>
    <property type="match status" value="1"/>
</dbReference>
<dbReference type="EMBL" id="CAJB01000182">
    <property type="protein sequence ID" value="CCH78215.1"/>
    <property type="molecule type" value="Genomic_DNA"/>
</dbReference>
<proteinExistence type="inferred from homology"/>
<protein>
    <submittedName>
        <fullName evidence="5">AMP-dependent synthetase and ligase</fullName>
    </submittedName>
</protein>
<comment type="caution">
    <text evidence="5">The sequence shown here is derived from an EMBL/GenBank/DDBJ whole genome shotgun (WGS) entry which is preliminary data.</text>
</comment>
<dbReference type="Pfam" id="PF13193">
    <property type="entry name" value="AMP-binding_C"/>
    <property type="match status" value="1"/>
</dbReference>
<dbReference type="GO" id="GO:0016878">
    <property type="term" value="F:acid-thiol ligase activity"/>
    <property type="evidence" value="ECO:0007669"/>
    <property type="project" value="UniProtKB-ARBA"/>
</dbReference>
<dbReference type="Gene3D" id="3.40.50.12780">
    <property type="entry name" value="N-terminal domain of ligase-like"/>
    <property type="match status" value="1"/>
</dbReference>
<accession>A0A077M226</accession>
<comment type="similarity">
    <text evidence="1">Belongs to the ATP-dependent AMP-binding enzyme family.</text>
</comment>
<organism evidence="5 6">
    <name type="scientific">Nostocoides japonicum T1-X7</name>
    <dbReference type="NCBI Taxonomy" id="1194083"/>
    <lineage>
        <taxon>Bacteria</taxon>
        <taxon>Bacillati</taxon>
        <taxon>Actinomycetota</taxon>
        <taxon>Actinomycetes</taxon>
        <taxon>Micrococcales</taxon>
        <taxon>Intrasporangiaceae</taxon>
        <taxon>Nostocoides</taxon>
    </lineage>
</organism>
<dbReference type="Proteomes" id="UP000035721">
    <property type="component" value="Unassembled WGS sequence"/>
</dbReference>
<gene>
    <name evidence="5" type="ORF">BN12_2620030</name>
</gene>
<dbReference type="AlphaFoldDB" id="A0A077M226"/>
<dbReference type="STRING" id="1194083.BN12_2620030"/>
<evidence type="ECO:0000256" key="2">
    <source>
        <dbReference type="ARBA" id="ARBA00022598"/>
    </source>
</evidence>
<keyword evidence="6" id="KW-1185">Reference proteome</keyword>
<evidence type="ECO:0000313" key="6">
    <source>
        <dbReference type="Proteomes" id="UP000035721"/>
    </source>
</evidence>